<organism evidence="1 2">
    <name type="scientific">Limnospira fusiformis PMC 851.14</name>
    <dbReference type="NCBI Taxonomy" id="2219512"/>
    <lineage>
        <taxon>Bacteria</taxon>
        <taxon>Bacillati</taxon>
        <taxon>Cyanobacteriota</taxon>
        <taxon>Cyanophyceae</taxon>
        <taxon>Oscillatoriophycideae</taxon>
        <taxon>Oscillatoriales</taxon>
        <taxon>Sirenicapillariaceae</taxon>
        <taxon>Limnospira</taxon>
    </lineage>
</organism>
<accession>A0ABU9EPI2</accession>
<dbReference type="InterPro" id="IPR022789">
    <property type="entry name" value="ParD"/>
</dbReference>
<comment type="caution">
    <text evidence="1">The sequence shown here is derived from an EMBL/GenBank/DDBJ whole genome shotgun (WGS) entry which is preliminary data.</text>
</comment>
<protein>
    <submittedName>
        <fullName evidence="1">Type II toxin-antitoxin system ParD family antitoxin</fullName>
    </submittedName>
</protein>
<dbReference type="Proteomes" id="UP001387447">
    <property type="component" value="Unassembled WGS sequence"/>
</dbReference>
<evidence type="ECO:0000313" key="1">
    <source>
        <dbReference type="EMBL" id="MEK9513843.1"/>
    </source>
</evidence>
<proteinExistence type="predicted"/>
<dbReference type="RefSeq" id="WP_315664139.1">
    <property type="nucleotide sequence ID" value="NZ_JBBWYZ010000017.1"/>
</dbReference>
<reference evidence="1 2" key="1">
    <citation type="journal article" date="2024" name="Front. Microbiol.">
        <title>Transcriptomic insights into the dominance of two phototrophs throughout the water column of a tropical hypersaline-alkaline crater lake (Dziani Dzaha, Mayotte).</title>
        <authorList>
            <person name="Duperron S."/>
            <person name="Halary S."/>
            <person name="Bouly J.-P."/>
            <person name="Roussel T."/>
            <person name="Hugoni M."/>
            <person name="Bruto M."/>
            <person name="Oger P."/>
            <person name="Duval C."/>
            <person name="Woo A."/>
            <person name="Jezequiel D."/>
            <person name="Ader M."/>
            <person name="Leboulanger C."/>
            <person name="Agogue H."/>
            <person name="Grossi V."/>
            <person name="Trousselier M."/>
            <person name="Bernard C."/>
        </authorList>
    </citation>
    <scope>NUCLEOTIDE SEQUENCE [LARGE SCALE GENOMIC DNA]</scope>
    <source>
        <strain evidence="1 2">PMC 851.14</strain>
    </source>
</reference>
<keyword evidence="2" id="KW-1185">Reference proteome</keyword>
<dbReference type="Pfam" id="PF03693">
    <property type="entry name" value="ParD_antitoxin"/>
    <property type="match status" value="1"/>
</dbReference>
<dbReference type="InterPro" id="IPR038296">
    <property type="entry name" value="ParD_sf"/>
</dbReference>
<dbReference type="EMBL" id="JBBWYZ010000017">
    <property type="protein sequence ID" value="MEK9513843.1"/>
    <property type="molecule type" value="Genomic_DNA"/>
</dbReference>
<name>A0ABU9EPI2_LIMFS</name>
<dbReference type="Gene3D" id="6.10.10.120">
    <property type="entry name" value="Antitoxin ParD1-like"/>
    <property type="match status" value="1"/>
</dbReference>
<gene>
    <name evidence="1" type="ORF">AAEJ74_19765</name>
</gene>
<evidence type="ECO:0000313" key="2">
    <source>
        <dbReference type="Proteomes" id="UP001387447"/>
    </source>
</evidence>
<sequence length="119" mass="13482">MNCGRPSPPTPLPERERGEENVTTDLGLLYNAPTGAMNLSLTPEIEQRIAAQLNQGHYQSAHEVILAALELLDQRQQYLTELRQEIAIDATQIEQGQVIDGEQVFERILNRLHNFFSTR</sequence>